<dbReference type="AlphaFoldDB" id="A0A3B1DSP7"/>
<keyword evidence="6" id="KW-0408">Iron</keyword>
<proteinExistence type="predicted"/>
<evidence type="ECO:0000313" key="10">
    <source>
        <dbReference type="EMBL" id="VAX31657.1"/>
    </source>
</evidence>
<protein>
    <submittedName>
        <fullName evidence="10">Lysine 2,3-aminomutase</fullName>
        <ecNumber evidence="10">5.4.3.2</ecNumber>
    </submittedName>
</protein>
<keyword evidence="4" id="KW-0479">Metal-binding</keyword>
<evidence type="ECO:0000256" key="4">
    <source>
        <dbReference type="ARBA" id="ARBA00022723"/>
    </source>
</evidence>
<name>A0A3B1DSP7_9ZZZZ</name>
<dbReference type="PANTHER" id="PTHR30538">
    <property type="entry name" value="LYSINE 2,3-AMINOMUTASE-RELATED"/>
    <property type="match status" value="1"/>
</dbReference>
<dbReference type="InterPro" id="IPR003739">
    <property type="entry name" value="Lys_aminomutase/Glu_NH3_mut"/>
</dbReference>
<evidence type="ECO:0000256" key="2">
    <source>
        <dbReference type="ARBA" id="ARBA00022485"/>
    </source>
</evidence>
<evidence type="ECO:0000256" key="7">
    <source>
        <dbReference type="ARBA" id="ARBA00023014"/>
    </source>
</evidence>
<evidence type="ECO:0000259" key="9">
    <source>
        <dbReference type="PROSITE" id="PS51918"/>
    </source>
</evidence>
<dbReference type="Gene3D" id="3.20.20.70">
    <property type="entry name" value="Aldolase class I"/>
    <property type="match status" value="1"/>
</dbReference>
<evidence type="ECO:0000256" key="6">
    <source>
        <dbReference type="ARBA" id="ARBA00023004"/>
    </source>
</evidence>
<dbReference type="Pfam" id="PF04055">
    <property type="entry name" value="Radical_SAM"/>
    <property type="match status" value="1"/>
</dbReference>
<evidence type="ECO:0000256" key="8">
    <source>
        <dbReference type="ARBA" id="ARBA00023235"/>
    </source>
</evidence>
<comment type="cofactor">
    <cofactor evidence="1">
        <name>pyridoxal 5'-phosphate</name>
        <dbReference type="ChEBI" id="CHEBI:597326"/>
    </cofactor>
</comment>
<dbReference type="EMBL" id="UOGF01000077">
    <property type="protein sequence ID" value="VAX31657.1"/>
    <property type="molecule type" value="Genomic_DNA"/>
</dbReference>
<dbReference type="GO" id="GO:0051539">
    <property type="term" value="F:4 iron, 4 sulfur cluster binding"/>
    <property type="evidence" value="ECO:0007669"/>
    <property type="project" value="UniProtKB-KW"/>
</dbReference>
<keyword evidence="5" id="KW-0663">Pyridoxal phosphate</keyword>
<dbReference type="SFLD" id="SFLDG01070">
    <property type="entry name" value="PLP-dependent"/>
    <property type="match status" value="1"/>
</dbReference>
<keyword evidence="2" id="KW-0004">4Fe-4S</keyword>
<organism evidence="10">
    <name type="scientific">hydrothermal vent metagenome</name>
    <dbReference type="NCBI Taxonomy" id="652676"/>
    <lineage>
        <taxon>unclassified sequences</taxon>
        <taxon>metagenomes</taxon>
        <taxon>ecological metagenomes</taxon>
    </lineage>
</organism>
<accession>A0A3B1DSP7</accession>
<dbReference type="GO" id="GO:0050066">
    <property type="term" value="F:L-lysine 2,3-aminomutase activity"/>
    <property type="evidence" value="ECO:0007669"/>
    <property type="project" value="UniProtKB-EC"/>
</dbReference>
<dbReference type="SFLD" id="SFLDS00029">
    <property type="entry name" value="Radical_SAM"/>
    <property type="match status" value="1"/>
</dbReference>
<dbReference type="PIRSF" id="PIRSF004911">
    <property type="entry name" value="DUF160"/>
    <property type="match status" value="1"/>
</dbReference>
<dbReference type="InterPro" id="IPR025895">
    <property type="entry name" value="LAM_C_dom"/>
</dbReference>
<dbReference type="GO" id="GO:0046872">
    <property type="term" value="F:metal ion binding"/>
    <property type="evidence" value="ECO:0007669"/>
    <property type="project" value="UniProtKB-KW"/>
</dbReference>
<dbReference type="PANTHER" id="PTHR30538:SF1">
    <property type="entry name" value="L-LYSINE 2,3-AMINOMUTASE"/>
    <property type="match status" value="1"/>
</dbReference>
<dbReference type="InterPro" id="IPR007197">
    <property type="entry name" value="rSAM"/>
</dbReference>
<keyword evidence="3" id="KW-0949">S-adenosyl-L-methionine</keyword>
<evidence type="ECO:0000256" key="3">
    <source>
        <dbReference type="ARBA" id="ARBA00022691"/>
    </source>
</evidence>
<dbReference type="InterPro" id="IPR013785">
    <property type="entry name" value="Aldolase_TIM"/>
</dbReference>
<feature type="domain" description="Radical SAM core" evidence="9">
    <location>
        <begin position="91"/>
        <end position="309"/>
    </location>
</feature>
<dbReference type="CDD" id="cd01335">
    <property type="entry name" value="Radical_SAM"/>
    <property type="match status" value="1"/>
</dbReference>
<dbReference type="SUPFAM" id="SSF102114">
    <property type="entry name" value="Radical SAM enzymes"/>
    <property type="match status" value="1"/>
</dbReference>
<dbReference type="PROSITE" id="PS51918">
    <property type="entry name" value="RADICAL_SAM"/>
    <property type="match status" value="1"/>
</dbReference>
<dbReference type="NCBIfam" id="TIGR00238">
    <property type="entry name" value="KamA family radical SAM protein"/>
    <property type="match status" value="1"/>
</dbReference>
<dbReference type="EC" id="5.4.3.2" evidence="10"/>
<reference evidence="10" key="1">
    <citation type="submission" date="2018-06" db="EMBL/GenBank/DDBJ databases">
        <authorList>
            <person name="Zhirakovskaya E."/>
        </authorList>
    </citation>
    <scope>NUCLEOTIDE SEQUENCE</scope>
</reference>
<keyword evidence="7" id="KW-0411">Iron-sulfur</keyword>
<sequence>MDQWQKDLKESIHDVETLEKVLGVPAESVREVVSEYPMRITPYLLKQIKEKGDAIWKQVVPSPEEAYPDTACEAEDPLHEEKDSPVPGLVHRYPDRVLLFVTNQCPIYCRFCTRKRFVGSPGTLTPENLDKVVAYITAHTEIRDIIFSGGDPLMVVDKLLDRILSALRKIPHLEIIRLGTRVPGSLPSRITPAFCEMVKKYHPLYMNLHFNHPDEITPEVSHACGMLADAGVPLGSQTVLMEGINDDPQVMKQLMQKLLAIRVKPYYIYQADLVRGTQHFRTRVEKGLEIISALRGHTSGMAVPHFVIDAPQGGGKVAILPEGTLLHLDEDEVIVKNYEDKIFKYPQPQSSKANNENALPVIAPLQRESCH</sequence>
<keyword evidence="8 10" id="KW-0413">Isomerase</keyword>
<dbReference type="Pfam" id="PF12544">
    <property type="entry name" value="LAM_C"/>
    <property type="match status" value="1"/>
</dbReference>
<evidence type="ECO:0000256" key="5">
    <source>
        <dbReference type="ARBA" id="ARBA00022898"/>
    </source>
</evidence>
<evidence type="ECO:0000256" key="1">
    <source>
        <dbReference type="ARBA" id="ARBA00001933"/>
    </source>
</evidence>
<gene>
    <name evidence="10" type="ORF">MNBD_NITROSPIRAE01-1987</name>
</gene>
<dbReference type="InterPro" id="IPR058240">
    <property type="entry name" value="rSAM_sf"/>
</dbReference>